<reference evidence="1" key="2">
    <citation type="journal article" date="2015" name="Fish Shellfish Immunol.">
        <title>Early steps in the European eel (Anguilla anguilla)-Vibrio vulnificus interaction in the gills: Role of the RtxA13 toxin.</title>
        <authorList>
            <person name="Callol A."/>
            <person name="Pajuelo D."/>
            <person name="Ebbesson L."/>
            <person name="Teles M."/>
            <person name="MacKenzie S."/>
            <person name="Amaro C."/>
        </authorList>
    </citation>
    <scope>NUCLEOTIDE SEQUENCE</scope>
</reference>
<dbReference type="EMBL" id="GBXM01002391">
    <property type="protein sequence ID" value="JAI06187.1"/>
    <property type="molecule type" value="Transcribed_RNA"/>
</dbReference>
<organism evidence="1">
    <name type="scientific">Anguilla anguilla</name>
    <name type="common">European freshwater eel</name>
    <name type="synonym">Muraena anguilla</name>
    <dbReference type="NCBI Taxonomy" id="7936"/>
    <lineage>
        <taxon>Eukaryota</taxon>
        <taxon>Metazoa</taxon>
        <taxon>Chordata</taxon>
        <taxon>Craniata</taxon>
        <taxon>Vertebrata</taxon>
        <taxon>Euteleostomi</taxon>
        <taxon>Actinopterygii</taxon>
        <taxon>Neopterygii</taxon>
        <taxon>Teleostei</taxon>
        <taxon>Anguilliformes</taxon>
        <taxon>Anguillidae</taxon>
        <taxon>Anguilla</taxon>
    </lineage>
</organism>
<protein>
    <submittedName>
        <fullName evidence="1">Uncharacterized protein</fullName>
    </submittedName>
</protein>
<evidence type="ECO:0000313" key="1">
    <source>
        <dbReference type="EMBL" id="JAI06187.1"/>
    </source>
</evidence>
<accession>A0A0E9XUU0</accession>
<name>A0A0E9XUU0_ANGAN</name>
<reference evidence="1" key="1">
    <citation type="submission" date="2014-11" db="EMBL/GenBank/DDBJ databases">
        <authorList>
            <person name="Amaro Gonzalez C."/>
        </authorList>
    </citation>
    <scope>NUCLEOTIDE SEQUENCE</scope>
</reference>
<proteinExistence type="predicted"/>
<sequence length="10" mass="1147">MVWNDLASVL</sequence>